<keyword evidence="3" id="KW-0645">Protease</keyword>
<dbReference type="Proteomes" id="UP000290759">
    <property type="component" value="Unassembled WGS sequence"/>
</dbReference>
<dbReference type="CDD" id="cd01066">
    <property type="entry name" value="APP_MetAP"/>
    <property type="match status" value="1"/>
</dbReference>
<evidence type="ECO:0000259" key="1">
    <source>
        <dbReference type="Pfam" id="PF00557"/>
    </source>
</evidence>
<dbReference type="OrthoDB" id="9806388at2"/>
<gene>
    <name evidence="3" type="ORF">D3273_20200</name>
</gene>
<dbReference type="InterPro" id="IPR000994">
    <property type="entry name" value="Pept_M24"/>
</dbReference>
<proteinExistence type="predicted"/>
<dbReference type="EMBL" id="QYBB01000030">
    <property type="protein sequence ID" value="RYC30197.1"/>
    <property type="molecule type" value="Genomic_DNA"/>
</dbReference>
<keyword evidence="3" id="KW-0378">Hydrolase</keyword>
<evidence type="ECO:0000313" key="3">
    <source>
        <dbReference type="EMBL" id="RYC30197.1"/>
    </source>
</evidence>
<sequence length="401" mass="43694">MTRRVLEEQLNVAARLPDTPFDAARLDRLLEEAGLDAVLVTSKHNIQYMLGGYRYFFYANMDAHGLSRYLPCLVYVKGRPQDATYVASPMEDYERELGKFWMDSTHFGNMTSRQTAATVVATLQRVAPHARHIGIETSFLPVDAYEVLRDGLPGATFGSATLPLELLRAVKTQAELALLEDASTKVVDAMLAAIGRHGAGATKADIADALRLEEITRGVTFDYCLITMGQSFNRAPSRQTWQDGEVLSLDSGGNIGGYIGDLCRMAILGEPDAELEDLLAEIDAIQMAAREPVRAGARGGDVFAGPEALLGRSPQRERLDFVAHGMGIISHEAPWLTGRSAVPYEPYHADLPLEAGMVLSIETTLLHPRRGFIKLEDTVAVTETGWTAFGDAGRGWNQAGG</sequence>
<protein>
    <submittedName>
        <fullName evidence="3">Aminopeptidase P family protein</fullName>
    </submittedName>
</protein>
<keyword evidence="3" id="KW-0031">Aminopeptidase</keyword>
<organism evidence="3 4">
    <name type="scientific">Lichenibacterium minor</name>
    <dbReference type="NCBI Taxonomy" id="2316528"/>
    <lineage>
        <taxon>Bacteria</taxon>
        <taxon>Pseudomonadati</taxon>
        <taxon>Pseudomonadota</taxon>
        <taxon>Alphaproteobacteria</taxon>
        <taxon>Hyphomicrobiales</taxon>
        <taxon>Lichenihabitantaceae</taxon>
        <taxon>Lichenibacterium</taxon>
    </lineage>
</organism>
<dbReference type="GO" id="GO:0004177">
    <property type="term" value="F:aminopeptidase activity"/>
    <property type="evidence" value="ECO:0007669"/>
    <property type="project" value="UniProtKB-KW"/>
</dbReference>
<dbReference type="InterPro" id="IPR029149">
    <property type="entry name" value="Creatin/AminoP/Spt16_N"/>
</dbReference>
<dbReference type="PANTHER" id="PTHR46112">
    <property type="entry name" value="AMINOPEPTIDASE"/>
    <property type="match status" value="1"/>
</dbReference>
<reference evidence="3 4" key="2">
    <citation type="submission" date="2019-02" db="EMBL/GenBank/DDBJ databases">
        <title>'Lichenibacterium ramalinii' gen. nov. sp. nov., 'Lichenibacterium minor' gen. nov. sp. nov.</title>
        <authorList>
            <person name="Pankratov T."/>
        </authorList>
    </citation>
    <scope>NUCLEOTIDE SEQUENCE [LARGE SCALE GENOMIC DNA]</scope>
    <source>
        <strain evidence="3 4">RmlP026</strain>
    </source>
</reference>
<dbReference type="PANTHER" id="PTHR46112:SF3">
    <property type="entry name" value="AMINOPEPTIDASE YPDF"/>
    <property type="match status" value="1"/>
</dbReference>
<name>A0A4Q2U5H1_9HYPH</name>
<evidence type="ECO:0000259" key="2">
    <source>
        <dbReference type="Pfam" id="PF01321"/>
    </source>
</evidence>
<dbReference type="Gene3D" id="3.90.230.10">
    <property type="entry name" value="Creatinase/methionine aminopeptidase superfamily"/>
    <property type="match status" value="1"/>
</dbReference>
<dbReference type="Pfam" id="PF01321">
    <property type="entry name" value="Creatinase_N"/>
    <property type="match status" value="1"/>
</dbReference>
<dbReference type="AlphaFoldDB" id="A0A4Q2U5H1"/>
<dbReference type="SUPFAM" id="SSF55920">
    <property type="entry name" value="Creatinase/aminopeptidase"/>
    <property type="match status" value="1"/>
</dbReference>
<accession>A0A4Q2U5H1</accession>
<dbReference type="SUPFAM" id="SSF53092">
    <property type="entry name" value="Creatinase/prolidase N-terminal domain"/>
    <property type="match status" value="1"/>
</dbReference>
<dbReference type="InterPro" id="IPR000587">
    <property type="entry name" value="Creatinase_N"/>
</dbReference>
<dbReference type="Gene3D" id="3.40.350.10">
    <property type="entry name" value="Creatinase/prolidase N-terminal domain"/>
    <property type="match status" value="1"/>
</dbReference>
<dbReference type="InterPro" id="IPR036005">
    <property type="entry name" value="Creatinase/aminopeptidase-like"/>
</dbReference>
<keyword evidence="4" id="KW-1185">Reference proteome</keyword>
<dbReference type="Pfam" id="PF00557">
    <property type="entry name" value="Peptidase_M24"/>
    <property type="match status" value="1"/>
</dbReference>
<dbReference type="InterPro" id="IPR050659">
    <property type="entry name" value="Peptidase_M24B"/>
</dbReference>
<comment type="caution">
    <text evidence="3">The sequence shown here is derived from an EMBL/GenBank/DDBJ whole genome shotgun (WGS) entry which is preliminary data.</text>
</comment>
<feature type="domain" description="Peptidase M24" evidence="1">
    <location>
        <begin position="182"/>
        <end position="383"/>
    </location>
</feature>
<feature type="domain" description="Creatinase N-terminal" evidence="2">
    <location>
        <begin position="24"/>
        <end position="170"/>
    </location>
</feature>
<evidence type="ECO:0000313" key="4">
    <source>
        <dbReference type="Proteomes" id="UP000290759"/>
    </source>
</evidence>
<reference evidence="3 4" key="1">
    <citation type="submission" date="2018-12" db="EMBL/GenBank/DDBJ databases">
        <authorList>
            <person name="Grouzdev D.S."/>
            <person name="Krutkina M.S."/>
        </authorList>
    </citation>
    <scope>NUCLEOTIDE SEQUENCE [LARGE SCALE GENOMIC DNA]</scope>
    <source>
        <strain evidence="3 4">RmlP026</strain>
    </source>
</reference>